<dbReference type="Proteomes" id="UP000002357">
    <property type="component" value="Chromosome"/>
</dbReference>
<gene>
    <name evidence="1" type="ORF">SCLAV_2329</name>
</gene>
<reference evidence="1 2" key="1">
    <citation type="journal article" date="2010" name="Genome Biol. Evol.">
        <title>The sequence of a 1.8-mb bacterial linear plasmid reveals a rich evolutionary reservoir of secondary metabolic pathways.</title>
        <authorList>
            <person name="Medema M.H."/>
            <person name="Trefzer A."/>
            <person name="Kovalchuk A."/>
            <person name="van den Berg M."/>
            <person name="Mueller U."/>
            <person name="Heijne W."/>
            <person name="Wu L."/>
            <person name="Alam M.T."/>
            <person name="Ronning C.M."/>
            <person name="Nierman W.C."/>
            <person name="Bovenberg R.A.L."/>
            <person name="Breitling R."/>
            <person name="Takano E."/>
        </authorList>
    </citation>
    <scope>NUCLEOTIDE SEQUENCE [LARGE SCALE GENOMIC DNA]</scope>
    <source>
        <strain evidence="2">ATCC 27064 / DSM 738 / JCM 4710 / NBRC 13307 / NCIMB 12785 / NRRL 3585 / VKM Ac-602</strain>
    </source>
</reference>
<name>E2Q7J6_STRCL</name>
<organism evidence="1 2">
    <name type="scientific">Streptomyces clavuligerus</name>
    <dbReference type="NCBI Taxonomy" id="1901"/>
    <lineage>
        <taxon>Bacteria</taxon>
        <taxon>Bacillati</taxon>
        <taxon>Actinomycetota</taxon>
        <taxon>Actinomycetes</taxon>
        <taxon>Kitasatosporales</taxon>
        <taxon>Streptomycetaceae</taxon>
        <taxon>Streptomyces</taxon>
    </lineage>
</organism>
<dbReference type="AlphaFoldDB" id="E2Q7J6"/>
<protein>
    <submittedName>
        <fullName evidence="1">Uncharacterized protein</fullName>
    </submittedName>
</protein>
<proteinExistence type="predicted"/>
<accession>E2Q7J6</accession>
<dbReference type="EMBL" id="CM000913">
    <property type="protein sequence ID" value="EFG07402.1"/>
    <property type="molecule type" value="Genomic_DNA"/>
</dbReference>
<sequence length="58" mass="7135">MGEGVVHNRWTVHRRRRDRREEWTVRSERPFRRSRAVLCAVRSRPGHAIERRRRCDSP</sequence>
<keyword evidence="2" id="KW-1185">Reference proteome</keyword>
<evidence type="ECO:0000313" key="1">
    <source>
        <dbReference type="EMBL" id="EFG07402.1"/>
    </source>
</evidence>
<evidence type="ECO:0000313" key="2">
    <source>
        <dbReference type="Proteomes" id="UP000002357"/>
    </source>
</evidence>